<dbReference type="Gene3D" id="3.30.460.10">
    <property type="entry name" value="Beta Polymerase, domain 2"/>
    <property type="match status" value="1"/>
</dbReference>
<dbReference type="SUPFAM" id="SSF81301">
    <property type="entry name" value="Nucleotidyltransferase"/>
    <property type="match status" value="1"/>
</dbReference>
<keyword evidence="8" id="KW-0460">Magnesium</keyword>
<dbReference type="OrthoDB" id="9809323at2"/>
<dbReference type="Pfam" id="PF01909">
    <property type="entry name" value="NTP_transf_2"/>
    <property type="match status" value="1"/>
</dbReference>
<comment type="cofactor">
    <cofactor evidence="1">
        <name>Mg(2+)</name>
        <dbReference type="ChEBI" id="CHEBI:18420"/>
    </cofactor>
</comment>
<gene>
    <name evidence="11" type="ORF">TVD_01490</name>
</gene>
<dbReference type="PANTHER" id="PTHR33571">
    <property type="entry name" value="SSL8005 PROTEIN"/>
    <property type="match status" value="1"/>
</dbReference>
<evidence type="ECO:0000313" key="12">
    <source>
        <dbReference type="Proteomes" id="UP000064201"/>
    </source>
</evidence>
<name>A0A0G3G3R8_9GAMM</name>
<keyword evidence="6" id="KW-0547">Nucleotide-binding</keyword>
<dbReference type="InterPro" id="IPR002934">
    <property type="entry name" value="Polymerase_NTP_transf_dom"/>
</dbReference>
<organism evidence="11 12">
    <name type="scientific">Thioalkalivibrio versutus</name>
    <dbReference type="NCBI Taxonomy" id="106634"/>
    <lineage>
        <taxon>Bacteria</taxon>
        <taxon>Pseudomonadati</taxon>
        <taxon>Pseudomonadota</taxon>
        <taxon>Gammaproteobacteria</taxon>
        <taxon>Chromatiales</taxon>
        <taxon>Ectothiorhodospiraceae</taxon>
        <taxon>Thioalkalivibrio</taxon>
    </lineage>
</organism>
<dbReference type="GO" id="GO:0016779">
    <property type="term" value="F:nucleotidyltransferase activity"/>
    <property type="evidence" value="ECO:0007669"/>
    <property type="project" value="UniProtKB-KW"/>
</dbReference>
<reference evidence="11 12" key="1">
    <citation type="submission" date="2015-04" db="EMBL/GenBank/DDBJ databases">
        <title>Complete Sequence for the Genome of the Thioalkalivibrio versutus D301.</title>
        <authorList>
            <person name="Mu T."/>
            <person name="Zhou J."/>
            <person name="Xu X."/>
        </authorList>
    </citation>
    <scope>NUCLEOTIDE SEQUENCE [LARGE SCALE GENOMIC DNA]</scope>
    <source>
        <strain evidence="11 12">D301</strain>
    </source>
</reference>
<keyword evidence="4" id="KW-0548">Nucleotidyltransferase</keyword>
<keyword evidence="7" id="KW-0067">ATP-binding</keyword>
<accession>A0A0G3G3R8</accession>
<evidence type="ECO:0000256" key="8">
    <source>
        <dbReference type="ARBA" id="ARBA00022842"/>
    </source>
</evidence>
<dbReference type="InterPro" id="IPR043519">
    <property type="entry name" value="NT_sf"/>
</dbReference>
<dbReference type="Proteomes" id="UP000064201">
    <property type="component" value="Chromosome"/>
</dbReference>
<evidence type="ECO:0000256" key="2">
    <source>
        <dbReference type="ARBA" id="ARBA00022649"/>
    </source>
</evidence>
<dbReference type="GO" id="GO:0005524">
    <property type="term" value="F:ATP binding"/>
    <property type="evidence" value="ECO:0007669"/>
    <property type="project" value="UniProtKB-KW"/>
</dbReference>
<evidence type="ECO:0000256" key="7">
    <source>
        <dbReference type="ARBA" id="ARBA00022840"/>
    </source>
</evidence>
<comment type="similarity">
    <text evidence="9">Belongs to the MntA antitoxin family.</text>
</comment>
<dbReference type="AlphaFoldDB" id="A0A0G3G3R8"/>
<evidence type="ECO:0000256" key="5">
    <source>
        <dbReference type="ARBA" id="ARBA00022723"/>
    </source>
</evidence>
<evidence type="ECO:0000256" key="3">
    <source>
        <dbReference type="ARBA" id="ARBA00022679"/>
    </source>
</evidence>
<sequence>MGQMSRRLDRTAVLKALRDHRAYLEREFGVCGLALFGSLARDEAGEQSDVDILVGYDGPASAQQYFGVQFYLEDLLGYPVDLVSEKALRAELRPFVEREAIRV</sequence>
<keyword evidence="5" id="KW-0479">Metal-binding</keyword>
<proteinExistence type="inferred from homology"/>
<keyword evidence="2" id="KW-1277">Toxin-antitoxin system</keyword>
<dbReference type="PATRIC" id="fig|106634.4.peg.304"/>
<dbReference type="KEGG" id="tvr:TVD_01490"/>
<evidence type="ECO:0000259" key="10">
    <source>
        <dbReference type="Pfam" id="PF01909"/>
    </source>
</evidence>
<evidence type="ECO:0000256" key="1">
    <source>
        <dbReference type="ARBA" id="ARBA00001946"/>
    </source>
</evidence>
<dbReference type="PANTHER" id="PTHR33571:SF12">
    <property type="entry name" value="BSL3053 PROTEIN"/>
    <property type="match status" value="1"/>
</dbReference>
<keyword evidence="12" id="KW-1185">Reference proteome</keyword>
<evidence type="ECO:0000256" key="4">
    <source>
        <dbReference type="ARBA" id="ARBA00022695"/>
    </source>
</evidence>
<dbReference type="RefSeq" id="WP_018144604.1">
    <property type="nucleotide sequence ID" value="NZ_CP011367.1"/>
</dbReference>
<dbReference type="GO" id="GO:0046872">
    <property type="term" value="F:metal ion binding"/>
    <property type="evidence" value="ECO:0007669"/>
    <property type="project" value="UniProtKB-KW"/>
</dbReference>
<dbReference type="STRING" id="106634.TVD_01490"/>
<dbReference type="EMBL" id="CP011367">
    <property type="protein sequence ID" value="AKJ94122.1"/>
    <property type="molecule type" value="Genomic_DNA"/>
</dbReference>
<dbReference type="InterPro" id="IPR052038">
    <property type="entry name" value="Type-VII_TA_antitoxin"/>
</dbReference>
<evidence type="ECO:0000256" key="6">
    <source>
        <dbReference type="ARBA" id="ARBA00022741"/>
    </source>
</evidence>
<feature type="domain" description="Polymerase nucleotidyl transferase" evidence="10">
    <location>
        <begin position="18"/>
        <end position="99"/>
    </location>
</feature>
<evidence type="ECO:0000256" key="9">
    <source>
        <dbReference type="ARBA" id="ARBA00038276"/>
    </source>
</evidence>
<evidence type="ECO:0000313" key="11">
    <source>
        <dbReference type="EMBL" id="AKJ94122.1"/>
    </source>
</evidence>
<keyword evidence="3" id="KW-0808">Transferase</keyword>
<protein>
    <submittedName>
        <fullName evidence="11">DNA polymerase subunit beta</fullName>
    </submittedName>
</protein>
<dbReference type="CDD" id="cd05403">
    <property type="entry name" value="NT_KNTase_like"/>
    <property type="match status" value="1"/>
</dbReference>